<sequence length="172" mass="19419">MGSSSLVQQKYRKCLERDFRRGHSGVCTDLALREWLRQHLLADPELHYALRNDVFATLASSLRGWDALPLALRGLARAFEVLELAAVNLHLLPWRKEFSTIKVSIGVWSWRRLAAPLSLLGMLDRDGAAETVCRGHSEQITEEREGHSRDFSTDSLGCKFPRGIEYSGQSLV</sequence>
<dbReference type="Proteomes" id="UP000827986">
    <property type="component" value="Unassembled WGS sequence"/>
</dbReference>
<dbReference type="PANTHER" id="PTHR15326:SF7">
    <property type="entry name" value="SPERMATOGENESIS-ASSOCIATED PROTEIN 2-LIKE PROTEIN"/>
    <property type="match status" value="1"/>
</dbReference>
<dbReference type="InterPro" id="IPR048839">
    <property type="entry name" value="SPATA2_PUB-like"/>
</dbReference>
<protein>
    <recommendedName>
        <fullName evidence="2">Spermatogenesis-associated protein 2 PUB-like domain-containing protein</fullName>
    </recommendedName>
</protein>
<dbReference type="PANTHER" id="PTHR15326">
    <property type="entry name" value="SPERMATOGENESIS-ASSOCIATED PROTEIN 2/TAMOZHENNIC"/>
    <property type="match status" value="1"/>
</dbReference>
<accession>A0A9D4B661</accession>
<reference evidence="3" key="1">
    <citation type="submission" date="2021-09" db="EMBL/GenBank/DDBJ databases">
        <title>The genome of Mauremys mutica provides insights into the evolution of semi-aquatic lifestyle.</title>
        <authorList>
            <person name="Gong S."/>
            <person name="Gao Y."/>
        </authorList>
    </citation>
    <scope>NUCLEOTIDE SEQUENCE</scope>
    <source>
        <strain evidence="3">MM-2020</strain>
        <tissue evidence="3">Muscle</tissue>
    </source>
</reference>
<dbReference type="AlphaFoldDB" id="A0A9D4B661"/>
<evidence type="ECO:0000313" key="4">
    <source>
        <dbReference type="Proteomes" id="UP000827986"/>
    </source>
</evidence>
<comment type="caution">
    <text evidence="3">The sequence shown here is derived from an EMBL/GenBank/DDBJ whole genome shotgun (WGS) entry which is preliminary data.</text>
</comment>
<dbReference type="GO" id="GO:0005737">
    <property type="term" value="C:cytoplasm"/>
    <property type="evidence" value="ECO:0007669"/>
    <property type="project" value="TreeGrafter"/>
</dbReference>
<comment type="similarity">
    <text evidence="1">Belongs to the SPATA2 family.</text>
</comment>
<evidence type="ECO:0000259" key="2">
    <source>
        <dbReference type="Pfam" id="PF21388"/>
    </source>
</evidence>
<dbReference type="Pfam" id="PF21388">
    <property type="entry name" value="SPATA2_PUB-like"/>
    <property type="match status" value="1"/>
</dbReference>
<dbReference type="Gene3D" id="1.20.58.2190">
    <property type="match status" value="1"/>
</dbReference>
<feature type="domain" description="Spermatogenesis-associated protein 2 PUB-like" evidence="2">
    <location>
        <begin position="71"/>
        <end position="107"/>
    </location>
</feature>
<proteinExistence type="inferred from homology"/>
<keyword evidence="4" id="KW-1185">Reference proteome</keyword>
<dbReference type="EMBL" id="JAHDVG010000468">
    <property type="protein sequence ID" value="KAH1181785.1"/>
    <property type="molecule type" value="Genomic_DNA"/>
</dbReference>
<organism evidence="3 4">
    <name type="scientific">Mauremys mutica</name>
    <name type="common">yellowpond turtle</name>
    <dbReference type="NCBI Taxonomy" id="74926"/>
    <lineage>
        <taxon>Eukaryota</taxon>
        <taxon>Metazoa</taxon>
        <taxon>Chordata</taxon>
        <taxon>Craniata</taxon>
        <taxon>Vertebrata</taxon>
        <taxon>Euteleostomi</taxon>
        <taxon>Archelosauria</taxon>
        <taxon>Testudinata</taxon>
        <taxon>Testudines</taxon>
        <taxon>Cryptodira</taxon>
        <taxon>Durocryptodira</taxon>
        <taxon>Testudinoidea</taxon>
        <taxon>Geoemydidae</taxon>
        <taxon>Geoemydinae</taxon>
        <taxon>Mauremys</taxon>
    </lineage>
</organism>
<name>A0A9D4B661_9SAUR</name>
<evidence type="ECO:0000256" key="1">
    <source>
        <dbReference type="ARBA" id="ARBA00038142"/>
    </source>
</evidence>
<evidence type="ECO:0000313" key="3">
    <source>
        <dbReference type="EMBL" id="KAH1181785.1"/>
    </source>
</evidence>
<gene>
    <name evidence="3" type="ORF">KIL84_005511</name>
</gene>